<evidence type="ECO:0000256" key="6">
    <source>
        <dbReference type="SAM" id="MobiDB-lite"/>
    </source>
</evidence>
<dbReference type="OrthoDB" id="2513152at2"/>
<dbReference type="SUPFAM" id="SSF53850">
    <property type="entry name" value="Periplasmic binding protein-like II"/>
    <property type="match status" value="1"/>
</dbReference>
<evidence type="ECO:0000256" key="7">
    <source>
        <dbReference type="SAM" id="SignalP"/>
    </source>
</evidence>
<name>A0A329LTL6_9BACL</name>
<dbReference type="AlphaFoldDB" id="A0A329LTL6"/>
<evidence type="ECO:0000256" key="4">
    <source>
        <dbReference type="ARBA" id="ARBA00023139"/>
    </source>
</evidence>
<keyword evidence="1" id="KW-1003">Cell membrane</keyword>
<dbReference type="Proteomes" id="UP000250369">
    <property type="component" value="Unassembled WGS sequence"/>
</dbReference>
<reference evidence="8 9" key="1">
    <citation type="journal article" date="2009" name="Int. J. Syst. Evol. Microbiol.">
        <title>Paenibacillus contaminans sp. nov., isolated from a contaminated laboratory plate.</title>
        <authorList>
            <person name="Chou J.H."/>
            <person name="Lee J.H."/>
            <person name="Lin M.C."/>
            <person name="Chang P.S."/>
            <person name="Arun A.B."/>
            <person name="Young C.C."/>
            <person name="Chen W.M."/>
        </authorList>
    </citation>
    <scope>NUCLEOTIDE SEQUENCE [LARGE SCALE GENOMIC DNA]</scope>
    <source>
        <strain evidence="8 9">CKOBP-6</strain>
    </source>
</reference>
<evidence type="ECO:0000256" key="1">
    <source>
        <dbReference type="ARBA" id="ARBA00022475"/>
    </source>
</evidence>
<evidence type="ECO:0000256" key="3">
    <source>
        <dbReference type="ARBA" id="ARBA00023136"/>
    </source>
</evidence>
<feature type="chain" id="PRO_5038885736" description="ABC transporter substrate-binding protein" evidence="7">
    <location>
        <begin position="24"/>
        <end position="516"/>
    </location>
</feature>
<dbReference type="InterPro" id="IPR006059">
    <property type="entry name" value="SBP"/>
</dbReference>
<evidence type="ECO:0000256" key="2">
    <source>
        <dbReference type="ARBA" id="ARBA00022729"/>
    </source>
</evidence>
<keyword evidence="2 7" id="KW-0732">Signal</keyword>
<dbReference type="RefSeq" id="WP_113036237.1">
    <property type="nucleotide sequence ID" value="NZ_QMFB01000043.1"/>
</dbReference>
<keyword evidence="4" id="KW-0564">Palmitate</keyword>
<keyword evidence="9" id="KW-1185">Reference proteome</keyword>
<dbReference type="EMBL" id="QMFB01000043">
    <property type="protein sequence ID" value="RAV10492.1"/>
    <property type="molecule type" value="Genomic_DNA"/>
</dbReference>
<organism evidence="8 9">
    <name type="scientific">Paenibacillus contaminans</name>
    <dbReference type="NCBI Taxonomy" id="450362"/>
    <lineage>
        <taxon>Bacteria</taxon>
        <taxon>Bacillati</taxon>
        <taxon>Bacillota</taxon>
        <taxon>Bacilli</taxon>
        <taxon>Bacillales</taxon>
        <taxon>Paenibacillaceae</taxon>
        <taxon>Paenibacillus</taxon>
    </lineage>
</organism>
<evidence type="ECO:0008006" key="10">
    <source>
        <dbReference type="Google" id="ProtNLM"/>
    </source>
</evidence>
<evidence type="ECO:0000256" key="5">
    <source>
        <dbReference type="ARBA" id="ARBA00023288"/>
    </source>
</evidence>
<feature type="signal peptide" evidence="7">
    <location>
        <begin position="1"/>
        <end position="23"/>
    </location>
</feature>
<dbReference type="Gene3D" id="3.40.190.10">
    <property type="entry name" value="Periplasmic binding protein-like II"/>
    <property type="match status" value="2"/>
</dbReference>
<feature type="region of interest" description="Disordered" evidence="6">
    <location>
        <begin position="26"/>
        <end position="45"/>
    </location>
</feature>
<keyword evidence="5" id="KW-0449">Lipoprotein</keyword>
<comment type="caution">
    <text evidence="8">The sequence shown here is derived from an EMBL/GenBank/DDBJ whole genome shotgun (WGS) entry which is preliminary data.</text>
</comment>
<evidence type="ECO:0000313" key="8">
    <source>
        <dbReference type="EMBL" id="RAV10492.1"/>
    </source>
</evidence>
<sequence>MKTNKWVSAALATTLAVSGLVGCASKEETKTGDGGKSAAESAKPAEPTTIKALAILSSGEPPVLENNQALKEIEKRANVKLQVEFVPGDVYTDKVNIAIAAGSQYDMILMTDGKDDKFVKLVKQGAFHDISALVKESKDLQRIPQYTWDNTTVDGKVFGVPRPRAIHGGGNANFFIRKDWLDKYGLAVPKTIDEFTNALKVFKEKDPAGGGKTIPLVAGPFTSSWYGSLNPIGFGFGLPYTYKVDGDKASAYFQQPEYKAYLDWIKMAYTGGLIDKDAPVLKSGQVQDKFLSGVAGAWVNNVGLLNENKLATIRKADSKAEVVGIPSLTGPEGKTGVQMIEGYFGIWVIPSNVSKEKAKKIVEFLSWSASDEATVLGKAGVEGVHYTSFNKELNVAERTDEQKKLYDKEKPNLLILQNDYTKYYYVDSQKPEIQQAQKDVLDAFDKIGVANPFLMYLSETNGKNPDNTKKITDATVNYVMGKGEWSAVQAEIDAWGQGIGATILKEYMDQYNANKK</sequence>
<dbReference type="PROSITE" id="PS51257">
    <property type="entry name" value="PROKAR_LIPOPROTEIN"/>
    <property type="match status" value="1"/>
</dbReference>
<dbReference type="InterPro" id="IPR050490">
    <property type="entry name" value="Bact_solute-bd_prot1"/>
</dbReference>
<gene>
    <name evidence="8" type="ORF">DQG23_37875</name>
</gene>
<accession>A0A329LTL6</accession>
<keyword evidence="3" id="KW-0472">Membrane</keyword>
<dbReference type="Pfam" id="PF01547">
    <property type="entry name" value="SBP_bac_1"/>
    <property type="match status" value="1"/>
</dbReference>
<evidence type="ECO:0000313" key="9">
    <source>
        <dbReference type="Proteomes" id="UP000250369"/>
    </source>
</evidence>
<dbReference type="PANTHER" id="PTHR43649:SF33">
    <property type="entry name" value="POLYGALACTURONAN_RHAMNOGALACTURONAN-BINDING PROTEIN YTCQ"/>
    <property type="match status" value="1"/>
</dbReference>
<proteinExistence type="predicted"/>
<dbReference type="PANTHER" id="PTHR43649">
    <property type="entry name" value="ARABINOSE-BINDING PROTEIN-RELATED"/>
    <property type="match status" value="1"/>
</dbReference>
<protein>
    <recommendedName>
        <fullName evidence="10">ABC transporter substrate-binding protein</fullName>
    </recommendedName>
</protein>